<keyword evidence="9" id="KW-1133">Transmembrane helix</keyword>
<dbReference type="OrthoDB" id="5241055at2"/>
<organism evidence="11 12">
    <name type="scientific">Labedaea rhizosphaerae</name>
    <dbReference type="NCBI Taxonomy" id="598644"/>
    <lineage>
        <taxon>Bacteria</taxon>
        <taxon>Bacillati</taxon>
        <taxon>Actinomycetota</taxon>
        <taxon>Actinomycetes</taxon>
        <taxon>Pseudonocardiales</taxon>
        <taxon>Pseudonocardiaceae</taxon>
        <taxon>Labedaea</taxon>
    </lineage>
</organism>
<keyword evidence="9" id="KW-0472">Membrane</keyword>
<dbReference type="InterPro" id="IPR017441">
    <property type="entry name" value="Protein_kinase_ATP_BS"/>
</dbReference>
<dbReference type="Gene3D" id="1.10.510.10">
    <property type="entry name" value="Transferase(Phosphotransferase) domain 1"/>
    <property type="match status" value="1"/>
</dbReference>
<dbReference type="InterPro" id="IPR011009">
    <property type="entry name" value="Kinase-like_dom_sf"/>
</dbReference>
<evidence type="ECO:0000256" key="9">
    <source>
        <dbReference type="SAM" id="Phobius"/>
    </source>
</evidence>
<feature type="transmembrane region" description="Helical" evidence="9">
    <location>
        <begin position="407"/>
        <end position="430"/>
    </location>
</feature>
<gene>
    <name evidence="11" type="ORF">EV186_101556</name>
</gene>
<name>A0A4R6SL67_LABRH</name>
<keyword evidence="2 11" id="KW-0723">Serine/threonine-protein kinase</keyword>
<dbReference type="CDD" id="cd14014">
    <property type="entry name" value="STKc_PknB_like"/>
    <property type="match status" value="1"/>
</dbReference>
<evidence type="ECO:0000256" key="3">
    <source>
        <dbReference type="ARBA" id="ARBA00022679"/>
    </source>
</evidence>
<dbReference type="PROSITE" id="PS00108">
    <property type="entry name" value="PROTEIN_KINASE_ST"/>
    <property type="match status" value="1"/>
</dbReference>
<dbReference type="EMBL" id="SNXZ01000001">
    <property type="protein sequence ID" value="TDQ04604.1"/>
    <property type="molecule type" value="Genomic_DNA"/>
</dbReference>
<feature type="domain" description="Protein kinase" evidence="10">
    <location>
        <begin position="14"/>
        <end position="276"/>
    </location>
</feature>
<dbReference type="GO" id="GO:0005524">
    <property type="term" value="F:ATP binding"/>
    <property type="evidence" value="ECO:0007669"/>
    <property type="project" value="UniProtKB-UniRule"/>
</dbReference>
<feature type="region of interest" description="Disordered" evidence="8">
    <location>
        <begin position="449"/>
        <end position="471"/>
    </location>
</feature>
<dbReference type="InterPro" id="IPR008271">
    <property type="entry name" value="Ser/Thr_kinase_AS"/>
</dbReference>
<keyword evidence="12" id="KW-1185">Reference proteome</keyword>
<dbReference type="Proteomes" id="UP000295444">
    <property type="component" value="Unassembled WGS sequence"/>
</dbReference>
<evidence type="ECO:0000256" key="4">
    <source>
        <dbReference type="ARBA" id="ARBA00022741"/>
    </source>
</evidence>
<feature type="compositionally biased region" description="Polar residues" evidence="8">
    <location>
        <begin position="457"/>
        <end position="471"/>
    </location>
</feature>
<evidence type="ECO:0000313" key="11">
    <source>
        <dbReference type="EMBL" id="TDQ04604.1"/>
    </source>
</evidence>
<accession>A0A4R6SL67</accession>
<proteinExistence type="predicted"/>
<dbReference type="PROSITE" id="PS00107">
    <property type="entry name" value="PROTEIN_KINASE_ATP"/>
    <property type="match status" value="1"/>
</dbReference>
<reference evidence="11 12" key="1">
    <citation type="submission" date="2019-03" db="EMBL/GenBank/DDBJ databases">
        <title>Genomic Encyclopedia of Type Strains, Phase IV (KMG-IV): sequencing the most valuable type-strain genomes for metagenomic binning, comparative biology and taxonomic classification.</title>
        <authorList>
            <person name="Goeker M."/>
        </authorList>
    </citation>
    <scope>NUCLEOTIDE SEQUENCE [LARGE SCALE GENOMIC DNA]</scope>
    <source>
        <strain evidence="11 12">DSM 45361</strain>
    </source>
</reference>
<feature type="compositionally biased region" description="Pro residues" evidence="8">
    <location>
        <begin position="311"/>
        <end position="330"/>
    </location>
</feature>
<keyword evidence="6 7" id="KW-0067">ATP-binding</keyword>
<dbReference type="PROSITE" id="PS50011">
    <property type="entry name" value="PROTEIN_KINASE_DOM"/>
    <property type="match status" value="1"/>
</dbReference>
<protein>
    <recommendedName>
        <fullName evidence="1">non-specific serine/threonine protein kinase</fullName>
        <ecNumber evidence="1">2.7.11.1</ecNumber>
    </recommendedName>
</protein>
<feature type="compositionally biased region" description="Low complexity" evidence="8">
    <location>
        <begin position="388"/>
        <end position="400"/>
    </location>
</feature>
<keyword evidence="3" id="KW-0808">Transferase</keyword>
<keyword evidence="4 7" id="KW-0547">Nucleotide-binding</keyword>
<keyword evidence="9" id="KW-0812">Transmembrane</keyword>
<evidence type="ECO:0000259" key="10">
    <source>
        <dbReference type="PROSITE" id="PS50011"/>
    </source>
</evidence>
<dbReference type="SUPFAM" id="SSF56112">
    <property type="entry name" value="Protein kinase-like (PK-like)"/>
    <property type="match status" value="1"/>
</dbReference>
<keyword evidence="5 11" id="KW-0418">Kinase</keyword>
<evidence type="ECO:0000256" key="2">
    <source>
        <dbReference type="ARBA" id="ARBA00022527"/>
    </source>
</evidence>
<feature type="compositionally biased region" description="Pro residues" evidence="8">
    <location>
        <begin position="376"/>
        <end position="387"/>
    </location>
</feature>
<evidence type="ECO:0000256" key="6">
    <source>
        <dbReference type="ARBA" id="ARBA00022840"/>
    </source>
</evidence>
<dbReference type="Pfam" id="PF00069">
    <property type="entry name" value="Pkinase"/>
    <property type="match status" value="1"/>
</dbReference>
<feature type="binding site" evidence="7">
    <location>
        <position position="43"/>
    </location>
    <ligand>
        <name>ATP</name>
        <dbReference type="ChEBI" id="CHEBI:30616"/>
    </ligand>
</feature>
<dbReference type="Gene3D" id="3.30.200.20">
    <property type="entry name" value="Phosphorylase Kinase, domain 1"/>
    <property type="match status" value="1"/>
</dbReference>
<sequence>MIRAMAVPERIGRFDIEGRIGGGAFATVWKARDEALDSDVAIKVLSENWLDSTDVRARFLAEARLLRRAESDRVVRVHDLGELEDGRPYLVMTFADRGTLSQRLADGRFSWRVATDVAIEIGKGLVVLHAAGVLHRDIKPSNILYRSTPGGGEQAMLGDLGLGKLLAEASMLTLAGGTPAYMAPEQAQPGAPVSVRTDVYGLASLLYRALTGRTTHSAASLAAVADPSRSAVAPPSTLIPDIPRALDAVVLRSLEPDPDRRHPDVRSFIADLRDVLEDRVPADDSTVAGTTRVNPVVDSTVPVARSTLLPGAPPRGPQPSTPPSGMPPHSTPLHSAPPHSTPPQGFRSSTPPQGFRPSTPPQGVPQHQSQVYGGQPPRPPVHTPPGQTPSGQTPSGPAAARPRRRRLLIALVATVVLFGLAGAAGVWYYLRQPVDVLNSSGEIQVSVPRPWAGESQDGWQPSALTGGTDKTQAPGLLVAESAGEFAQTRSTKPGIFVGLLPKGTKLSADKFRTAVTAAGCTEATPLPVQAPTVSVAQQCNTLLLNDFLVTTPSGRLAWVRIKKPTSDNTNPADILTKIHLNPHP</sequence>
<evidence type="ECO:0000256" key="8">
    <source>
        <dbReference type="SAM" id="MobiDB-lite"/>
    </source>
</evidence>
<evidence type="ECO:0000256" key="5">
    <source>
        <dbReference type="ARBA" id="ARBA00022777"/>
    </source>
</evidence>
<evidence type="ECO:0000256" key="7">
    <source>
        <dbReference type="PROSITE-ProRule" id="PRU10141"/>
    </source>
</evidence>
<dbReference type="EC" id="2.7.11.1" evidence="1"/>
<dbReference type="SMART" id="SM00220">
    <property type="entry name" value="S_TKc"/>
    <property type="match status" value="1"/>
</dbReference>
<comment type="caution">
    <text evidence="11">The sequence shown here is derived from an EMBL/GenBank/DDBJ whole genome shotgun (WGS) entry which is preliminary data.</text>
</comment>
<dbReference type="PANTHER" id="PTHR43289">
    <property type="entry name" value="MITOGEN-ACTIVATED PROTEIN KINASE KINASE KINASE 20-RELATED"/>
    <property type="match status" value="1"/>
</dbReference>
<feature type="compositionally biased region" description="Polar residues" evidence="8">
    <location>
        <begin position="342"/>
        <end position="352"/>
    </location>
</feature>
<dbReference type="InterPro" id="IPR000719">
    <property type="entry name" value="Prot_kinase_dom"/>
</dbReference>
<dbReference type="AlphaFoldDB" id="A0A4R6SL67"/>
<dbReference type="GO" id="GO:0004674">
    <property type="term" value="F:protein serine/threonine kinase activity"/>
    <property type="evidence" value="ECO:0007669"/>
    <property type="project" value="UniProtKB-KW"/>
</dbReference>
<dbReference type="PANTHER" id="PTHR43289:SF6">
    <property type="entry name" value="SERINE_THREONINE-PROTEIN KINASE NEKL-3"/>
    <property type="match status" value="1"/>
</dbReference>
<evidence type="ECO:0000313" key="12">
    <source>
        <dbReference type="Proteomes" id="UP000295444"/>
    </source>
</evidence>
<feature type="region of interest" description="Disordered" evidence="8">
    <location>
        <begin position="298"/>
        <end position="401"/>
    </location>
</feature>
<evidence type="ECO:0000256" key="1">
    <source>
        <dbReference type="ARBA" id="ARBA00012513"/>
    </source>
</evidence>